<dbReference type="GO" id="GO:0046872">
    <property type="term" value="F:metal ion binding"/>
    <property type="evidence" value="ECO:0007669"/>
    <property type="project" value="UniProtKB-KW"/>
</dbReference>
<evidence type="ECO:0000256" key="4">
    <source>
        <dbReference type="ARBA" id="ARBA00022801"/>
    </source>
</evidence>
<comment type="similarity">
    <text evidence="2">Belongs to the metallo-dependent hydrolases superfamily. Adenosine and AMP deaminases family.</text>
</comment>
<keyword evidence="8" id="KW-1185">Reference proteome</keyword>
<evidence type="ECO:0000256" key="1">
    <source>
        <dbReference type="ARBA" id="ARBA00001947"/>
    </source>
</evidence>
<keyword evidence="4 7" id="KW-0378">Hydrolase</keyword>
<keyword evidence="5" id="KW-0862">Zinc</keyword>
<dbReference type="InterPro" id="IPR006330">
    <property type="entry name" value="Ado/ade_deaminase"/>
</dbReference>
<dbReference type="InterPro" id="IPR001365">
    <property type="entry name" value="A_deaminase_dom"/>
</dbReference>
<evidence type="ECO:0000256" key="3">
    <source>
        <dbReference type="ARBA" id="ARBA00022723"/>
    </source>
</evidence>
<sequence>MHAHPPLDTQLHERIRQLAKVELHLHLEGSISPETLLDLAKKHQFTIPAKFATPDLVRSHYSRYKDFRDFVNIFILGVNCLKTPEDFYLVMKQLGARLASQNVLYAEVTWTPQFYLLRPCGLDSILRVLNQARREIETELGIRVRWIPDLIRNFPKPAPKVTQWLIQQMRRGDSGIVALGLGGPEYAHPASNFELIFQAARECGLPANPHAGENDGPISVRNTLHCLQPRRIGHGVRASEDPELMALLRTQRTHLEVCLSSNIQLGIYADFEQHPLRTLLDAGCELSLHTDDPVLFQTSLNQEYQYALEYCGMHWNELLQSINAALNASYLDESTKRILQKELSRNSMV</sequence>
<dbReference type="PANTHER" id="PTHR43114:SF6">
    <property type="entry name" value="ADENINE DEAMINASE"/>
    <property type="match status" value="1"/>
</dbReference>
<organism evidence="7 8">
    <name type="scientific">Undibacterium fentianense</name>
    <dbReference type="NCBI Taxonomy" id="2828728"/>
    <lineage>
        <taxon>Bacteria</taxon>
        <taxon>Pseudomonadati</taxon>
        <taxon>Pseudomonadota</taxon>
        <taxon>Betaproteobacteria</taxon>
        <taxon>Burkholderiales</taxon>
        <taxon>Oxalobacteraceae</taxon>
        <taxon>Undibacterium</taxon>
    </lineage>
</organism>
<dbReference type="InterPro" id="IPR032466">
    <property type="entry name" value="Metal_Hydrolase"/>
</dbReference>
<dbReference type="EMBL" id="JAGSPJ010000002">
    <property type="protein sequence ID" value="MBR7799787.1"/>
    <property type="molecule type" value="Genomic_DNA"/>
</dbReference>
<evidence type="ECO:0000259" key="6">
    <source>
        <dbReference type="Pfam" id="PF00962"/>
    </source>
</evidence>
<comment type="cofactor">
    <cofactor evidence="1">
        <name>Zn(2+)</name>
        <dbReference type="ChEBI" id="CHEBI:29105"/>
    </cofactor>
</comment>
<evidence type="ECO:0000313" key="8">
    <source>
        <dbReference type="Proteomes" id="UP000678545"/>
    </source>
</evidence>
<dbReference type="PANTHER" id="PTHR43114">
    <property type="entry name" value="ADENINE DEAMINASE"/>
    <property type="match status" value="1"/>
</dbReference>
<gene>
    <name evidence="7" type="primary">add</name>
    <name evidence="7" type="ORF">KDM90_07250</name>
</gene>
<dbReference type="GO" id="GO:0019239">
    <property type="term" value="F:deaminase activity"/>
    <property type="evidence" value="ECO:0007669"/>
    <property type="project" value="InterPro"/>
</dbReference>
<dbReference type="RefSeq" id="WP_212674902.1">
    <property type="nucleotide sequence ID" value="NZ_JAGSPJ010000002.1"/>
</dbReference>
<accession>A0A941IEV9</accession>
<dbReference type="AlphaFoldDB" id="A0A941IEV9"/>
<feature type="domain" description="Adenosine deaminase" evidence="6">
    <location>
        <begin position="20"/>
        <end position="343"/>
    </location>
</feature>
<comment type="caution">
    <text evidence="7">The sequence shown here is derived from an EMBL/GenBank/DDBJ whole genome shotgun (WGS) entry which is preliminary data.</text>
</comment>
<reference evidence="7" key="1">
    <citation type="submission" date="2021-04" db="EMBL/GenBank/DDBJ databases">
        <title>novel species isolated from subtropical streams in China.</title>
        <authorList>
            <person name="Lu H."/>
        </authorList>
    </citation>
    <scope>NUCLEOTIDE SEQUENCE</scope>
    <source>
        <strain evidence="7">FT137W</strain>
    </source>
</reference>
<dbReference type="Pfam" id="PF00962">
    <property type="entry name" value="A_deaminase"/>
    <property type="match status" value="1"/>
</dbReference>
<dbReference type="NCBIfam" id="TIGR01430">
    <property type="entry name" value="aden_deam"/>
    <property type="match status" value="1"/>
</dbReference>
<dbReference type="Proteomes" id="UP000678545">
    <property type="component" value="Unassembled WGS sequence"/>
</dbReference>
<dbReference type="EC" id="3.5.4.4" evidence="7"/>
<dbReference type="GO" id="GO:0016814">
    <property type="term" value="F:hydrolase activity, acting on carbon-nitrogen (but not peptide) bonds, in cyclic amidines"/>
    <property type="evidence" value="ECO:0007669"/>
    <property type="project" value="UniProtKB-ARBA"/>
</dbReference>
<evidence type="ECO:0000313" key="7">
    <source>
        <dbReference type="EMBL" id="MBR7799787.1"/>
    </source>
</evidence>
<protein>
    <submittedName>
        <fullName evidence="7">Adenosine deaminase</fullName>
        <ecNumber evidence="7">3.5.4.4</ecNumber>
    </submittedName>
</protein>
<proteinExistence type="inferred from homology"/>
<evidence type="ECO:0000256" key="5">
    <source>
        <dbReference type="ARBA" id="ARBA00022833"/>
    </source>
</evidence>
<keyword evidence="3" id="KW-0479">Metal-binding</keyword>
<dbReference type="SUPFAM" id="SSF51556">
    <property type="entry name" value="Metallo-dependent hydrolases"/>
    <property type="match status" value="1"/>
</dbReference>
<dbReference type="Gene3D" id="3.20.20.140">
    <property type="entry name" value="Metal-dependent hydrolases"/>
    <property type="match status" value="1"/>
</dbReference>
<evidence type="ECO:0000256" key="2">
    <source>
        <dbReference type="ARBA" id="ARBA00006676"/>
    </source>
</evidence>
<name>A0A941IEV9_9BURK</name>